<evidence type="ECO:0000256" key="4">
    <source>
        <dbReference type="PROSITE-ProRule" id="PRU00472"/>
    </source>
</evidence>
<dbReference type="Gene3D" id="2.20.25.10">
    <property type="match status" value="1"/>
</dbReference>
<dbReference type="SUPFAM" id="SSF57783">
    <property type="entry name" value="Zinc beta-ribbon"/>
    <property type="match status" value="1"/>
</dbReference>
<protein>
    <recommendedName>
        <fullName evidence="5">TFIIS-type domain-containing protein</fullName>
    </recommendedName>
</protein>
<reference evidence="6" key="1">
    <citation type="journal article" date="2019" name="Viruses">
        <title>Detection and Characterization of Invertebrate Iridoviruses Found in Reptiles and Prey Insects in Europe over the Past Two Decades.</title>
        <authorList>
            <person name="Papp T."/>
            <person name="Marschang R.E."/>
        </authorList>
    </citation>
    <scope>NUCLEOTIDE SEQUENCE</scope>
    <source>
        <strain evidence="6">Liz-CrIV</strain>
    </source>
</reference>
<dbReference type="InterPro" id="IPR001222">
    <property type="entry name" value="Znf_TFIIS"/>
</dbReference>
<dbReference type="GO" id="GO:0003676">
    <property type="term" value="F:nucleic acid binding"/>
    <property type="evidence" value="ECO:0007669"/>
    <property type="project" value="InterPro"/>
</dbReference>
<evidence type="ECO:0000256" key="1">
    <source>
        <dbReference type="ARBA" id="ARBA00022723"/>
    </source>
</evidence>
<evidence type="ECO:0000259" key="5">
    <source>
        <dbReference type="PROSITE" id="PS51133"/>
    </source>
</evidence>
<dbReference type="Pfam" id="PF01096">
    <property type="entry name" value="Zn_ribbon_TFIIS"/>
    <property type="match status" value="1"/>
</dbReference>
<dbReference type="EMBL" id="MN081869">
    <property type="protein sequence ID" value="QEA08319.1"/>
    <property type="molecule type" value="Genomic_DNA"/>
</dbReference>
<evidence type="ECO:0000256" key="3">
    <source>
        <dbReference type="ARBA" id="ARBA00022833"/>
    </source>
</evidence>
<keyword evidence="2 4" id="KW-0863">Zinc-finger</keyword>
<evidence type="ECO:0000256" key="2">
    <source>
        <dbReference type="ARBA" id="ARBA00022771"/>
    </source>
</evidence>
<name>A0A5B8RHB6_9VIRU</name>
<dbReference type="GO" id="GO:0006351">
    <property type="term" value="P:DNA-templated transcription"/>
    <property type="evidence" value="ECO:0007669"/>
    <property type="project" value="InterPro"/>
</dbReference>
<dbReference type="SMART" id="SM00440">
    <property type="entry name" value="ZnF_C2C2"/>
    <property type="match status" value="1"/>
</dbReference>
<feature type="domain" description="TFIIS-type" evidence="5">
    <location>
        <begin position="100"/>
        <end position="139"/>
    </location>
</feature>
<keyword evidence="3" id="KW-0862">Zinc</keyword>
<evidence type="ECO:0000313" key="6">
    <source>
        <dbReference type="EMBL" id="QEA08319.1"/>
    </source>
</evidence>
<dbReference type="GO" id="GO:0008270">
    <property type="term" value="F:zinc ion binding"/>
    <property type="evidence" value="ECO:0007669"/>
    <property type="project" value="UniProtKB-KW"/>
</dbReference>
<keyword evidence="1" id="KW-0479">Metal-binding</keyword>
<dbReference type="PROSITE" id="PS51133">
    <property type="entry name" value="ZF_TFIIS_2"/>
    <property type="match status" value="1"/>
</dbReference>
<accession>A0A5B8RHB6</accession>
<proteinExistence type="predicted"/>
<organism evidence="6">
    <name type="scientific">Iridovirus Liz-CrIV</name>
    <dbReference type="NCBI Taxonomy" id="2594309"/>
    <lineage>
        <taxon>Viruses</taxon>
        <taxon>Varidnaviria</taxon>
        <taxon>Bamfordvirae</taxon>
        <taxon>Nucleocytoviricota</taxon>
        <taxon>Megaviricetes</taxon>
        <taxon>Pimascovirales</taxon>
        <taxon>Pimascovirales incertae sedis</taxon>
        <taxon>Iridoviridae</taxon>
    </lineage>
</organism>
<sequence length="140" mass="16128">MDLALKVKILKMLCKYLTNKNNISLFFNILTNIPNGDDYLFECVQHFIQMKNSNECDINDLFLKLKSQLLVWQDSSFEQFLKIEKEEDNFLESPLEVAEGAIKCKCGSERVFSFSKQTRSGDESTSVFALCSSCKSKWVL</sequence>